<dbReference type="Proteomes" id="UP001596016">
    <property type="component" value="Unassembled WGS sequence"/>
</dbReference>
<keyword evidence="2" id="KW-1185">Reference proteome</keyword>
<dbReference type="Pfam" id="PF01252">
    <property type="entry name" value="Peptidase_A8"/>
    <property type="match status" value="1"/>
</dbReference>
<proteinExistence type="predicted"/>
<dbReference type="EC" id="3.4.23.36" evidence="1"/>
<gene>
    <name evidence="1" type="ORF">ACFPLB_17500</name>
</gene>
<dbReference type="InterPro" id="IPR001872">
    <property type="entry name" value="Peptidase_A8"/>
</dbReference>
<protein>
    <submittedName>
        <fullName evidence="1">Signal peptidase II</fullName>
        <ecNumber evidence="1">3.4.23.36</ecNumber>
    </submittedName>
</protein>
<name>A0ABW0H1D2_9HYPH</name>
<organism evidence="1 2">
    <name type="scientific">Aquamicrobium segne</name>
    <dbReference type="NCBI Taxonomy" id="469547"/>
    <lineage>
        <taxon>Bacteria</taxon>
        <taxon>Pseudomonadati</taxon>
        <taxon>Pseudomonadota</taxon>
        <taxon>Alphaproteobacteria</taxon>
        <taxon>Hyphomicrobiales</taxon>
        <taxon>Phyllobacteriaceae</taxon>
        <taxon>Aquamicrobium</taxon>
    </lineage>
</organism>
<evidence type="ECO:0000313" key="1">
    <source>
        <dbReference type="EMBL" id="MFC5387757.1"/>
    </source>
</evidence>
<sequence>MNRNSERVQVGPAALIVAIGAALDLATKAWARASLEPYGPAFDFLPFVSLHLTFNEGVSFGLFAFEGDTGQAALAHISQVRR</sequence>
<dbReference type="GO" id="GO:0004190">
    <property type="term" value="F:aspartic-type endopeptidase activity"/>
    <property type="evidence" value="ECO:0007669"/>
    <property type="project" value="UniProtKB-EC"/>
</dbReference>
<reference evidence="2" key="1">
    <citation type="journal article" date="2019" name="Int. J. Syst. Evol. Microbiol.">
        <title>The Global Catalogue of Microorganisms (GCM) 10K type strain sequencing project: providing services to taxonomists for standard genome sequencing and annotation.</title>
        <authorList>
            <consortium name="The Broad Institute Genomics Platform"/>
            <consortium name="The Broad Institute Genome Sequencing Center for Infectious Disease"/>
            <person name="Wu L."/>
            <person name="Ma J."/>
        </authorList>
    </citation>
    <scope>NUCLEOTIDE SEQUENCE [LARGE SCALE GENOMIC DNA]</scope>
    <source>
        <strain evidence="2">CGMCC 4.1415</strain>
    </source>
</reference>
<evidence type="ECO:0000313" key="2">
    <source>
        <dbReference type="Proteomes" id="UP001596016"/>
    </source>
</evidence>
<accession>A0ABW0H1D2</accession>
<dbReference type="RefSeq" id="WP_378232075.1">
    <property type="nucleotide sequence ID" value="NZ_JBHSLL010000072.1"/>
</dbReference>
<comment type="caution">
    <text evidence="1">The sequence shown here is derived from an EMBL/GenBank/DDBJ whole genome shotgun (WGS) entry which is preliminary data.</text>
</comment>
<keyword evidence="1" id="KW-0378">Hydrolase</keyword>
<dbReference type="EMBL" id="JBHSLL010000072">
    <property type="protein sequence ID" value="MFC5387757.1"/>
    <property type="molecule type" value="Genomic_DNA"/>
</dbReference>